<name>A0A2V2V182_TRYCR</name>
<dbReference type="InterPro" id="IPR021910">
    <property type="entry name" value="NGX6/PGAP6/MYMK"/>
</dbReference>
<feature type="transmembrane region" description="Helical" evidence="7">
    <location>
        <begin position="184"/>
        <end position="205"/>
    </location>
</feature>
<evidence type="ECO:0000256" key="5">
    <source>
        <dbReference type="ARBA" id="ARBA00022989"/>
    </source>
</evidence>
<feature type="transmembrane region" description="Helical" evidence="7">
    <location>
        <begin position="74"/>
        <end position="91"/>
    </location>
</feature>
<evidence type="ECO:0008006" key="10">
    <source>
        <dbReference type="Google" id="ProtNLM"/>
    </source>
</evidence>
<dbReference type="PANTHER" id="PTHR36561">
    <property type="entry name" value="HAEMOLYSIN-III RELATED-RELATED"/>
    <property type="match status" value="1"/>
</dbReference>
<dbReference type="Proteomes" id="UP000246121">
    <property type="component" value="Unassembled WGS sequence"/>
</dbReference>
<protein>
    <recommendedName>
        <fullName evidence="10">Transmembrane protein</fullName>
    </recommendedName>
</protein>
<dbReference type="VEuPathDB" id="TriTrypDB:TcCLB.508919.110"/>
<dbReference type="VEuPathDB" id="TriTrypDB:TcCL_NonESM05094"/>
<dbReference type="VEuPathDB" id="TriTrypDB:BCY84_22080"/>
<comment type="subcellular location">
    <subcellularLocation>
        <location evidence="1">Cell membrane</location>
        <topology evidence="1">Multi-pass membrane protein</topology>
    </subcellularLocation>
</comment>
<evidence type="ECO:0000256" key="1">
    <source>
        <dbReference type="ARBA" id="ARBA00004651"/>
    </source>
</evidence>
<feature type="transmembrane region" description="Helical" evidence="7">
    <location>
        <begin position="120"/>
        <end position="141"/>
    </location>
</feature>
<evidence type="ECO:0000256" key="2">
    <source>
        <dbReference type="ARBA" id="ARBA00005542"/>
    </source>
</evidence>
<organism evidence="8 9">
    <name type="scientific">Trypanosoma cruzi</name>
    <dbReference type="NCBI Taxonomy" id="5693"/>
    <lineage>
        <taxon>Eukaryota</taxon>
        <taxon>Discoba</taxon>
        <taxon>Euglenozoa</taxon>
        <taxon>Kinetoplastea</taxon>
        <taxon>Metakinetoplastina</taxon>
        <taxon>Trypanosomatida</taxon>
        <taxon>Trypanosomatidae</taxon>
        <taxon>Trypanosoma</taxon>
        <taxon>Schizotrypanum</taxon>
    </lineage>
</organism>
<keyword evidence="5 7" id="KW-1133">Transmembrane helix</keyword>
<dbReference type="VEuPathDB" id="TriTrypDB:C3747_24g390"/>
<dbReference type="VEuPathDB" id="TriTrypDB:Tc_MARK_398"/>
<dbReference type="GO" id="GO:0005886">
    <property type="term" value="C:plasma membrane"/>
    <property type="evidence" value="ECO:0007669"/>
    <property type="project" value="UniProtKB-SubCell"/>
</dbReference>
<dbReference type="VEuPathDB" id="TriTrypDB:TcG_05587"/>
<evidence type="ECO:0000256" key="3">
    <source>
        <dbReference type="ARBA" id="ARBA00022475"/>
    </source>
</evidence>
<accession>A0A2V2V182</accession>
<evidence type="ECO:0000256" key="6">
    <source>
        <dbReference type="ARBA" id="ARBA00023136"/>
    </source>
</evidence>
<dbReference type="PANTHER" id="PTHR36561:SF2">
    <property type="entry name" value="HAEMOLYSIN-III RELATED"/>
    <property type="match status" value="1"/>
</dbReference>
<reference evidence="8 9" key="1">
    <citation type="journal article" date="2018" name="Microb. Genom.">
        <title>Expanding an expanded genome: long-read sequencing of Trypanosoma cruzi.</title>
        <authorList>
            <person name="Berna L."/>
            <person name="Rodriguez M."/>
            <person name="Chiribao M.L."/>
            <person name="Parodi-Talice A."/>
            <person name="Pita S."/>
            <person name="Rijo G."/>
            <person name="Alvarez-Valin F."/>
            <person name="Robello C."/>
        </authorList>
    </citation>
    <scope>NUCLEOTIDE SEQUENCE [LARGE SCALE GENOMIC DNA]</scope>
    <source>
        <strain evidence="8 9">Dm28c</strain>
    </source>
</reference>
<comment type="similarity">
    <text evidence="2">Belongs to the TMEM8 family.</text>
</comment>
<dbReference type="EMBL" id="PRFA01000061">
    <property type="protein sequence ID" value="PWU89252.1"/>
    <property type="molecule type" value="Genomic_DNA"/>
</dbReference>
<proteinExistence type="inferred from homology"/>
<evidence type="ECO:0000313" key="9">
    <source>
        <dbReference type="Proteomes" id="UP000246121"/>
    </source>
</evidence>
<dbReference type="VEuPathDB" id="TriTrypDB:TcCLB.506513.14"/>
<dbReference type="VEuPathDB" id="TriTrypDB:TcBrA4_0135730"/>
<keyword evidence="3" id="KW-1003">Cell membrane</keyword>
<dbReference type="VEuPathDB" id="TriTrypDB:TcYC6_0047640"/>
<comment type="caution">
    <text evidence="8">The sequence shown here is derived from an EMBL/GenBank/DDBJ whole genome shotgun (WGS) entry which is preliminary data.</text>
</comment>
<evidence type="ECO:0000256" key="7">
    <source>
        <dbReference type="SAM" id="Phobius"/>
    </source>
</evidence>
<feature type="transmembrane region" description="Helical" evidence="7">
    <location>
        <begin position="12"/>
        <end position="29"/>
    </location>
</feature>
<evidence type="ECO:0000313" key="8">
    <source>
        <dbReference type="EMBL" id="PWU89252.1"/>
    </source>
</evidence>
<sequence>MRPRYNRNEASWVTFITCCLSHLALLPAIRYLQKRGMHYEVCVSVFSTLVSFLYHSSESLRTPLFLSTIRWHRLDNIGAISSITIVCLHLCSFESEKLVNYLKYFFLFVTIVLQEADPWNILYTAIPILCALAMVLVAMLLSPTRRRRIAGKNLYVGMASSLLGVICFVRGLDEDRDTYRAWHGLFHVLVGMGIYNVFLALGNWGKGSYSRKMSMTSPSFDV</sequence>
<dbReference type="VEuPathDB" id="TriTrypDB:TCSYLVIO_009124"/>
<gene>
    <name evidence="8" type="ORF">C4B63_61g146</name>
</gene>
<dbReference type="VEuPathDB" id="TriTrypDB:ECC02_001618"/>
<dbReference type="VEuPathDB" id="TriTrypDB:TCDM_14248"/>
<keyword evidence="4 7" id="KW-0812">Transmembrane</keyword>
<dbReference type="AlphaFoldDB" id="A0A2V2V182"/>
<feature type="transmembrane region" description="Helical" evidence="7">
    <location>
        <begin position="36"/>
        <end position="54"/>
    </location>
</feature>
<dbReference type="Pfam" id="PF12036">
    <property type="entry name" value="DUF3522"/>
    <property type="match status" value="1"/>
</dbReference>
<feature type="transmembrane region" description="Helical" evidence="7">
    <location>
        <begin position="153"/>
        <end position="172"/>
    </location>
</feature>
<dbReference type="VEuPathDB" id="TriTrypDB:C4B63_61g146"/>
<keyword evidence="6 7" id="KW-0472">Membrane</keyword>
<evidence type="ECO:0000256" key="4">
    <source>
        <dbReference type="ARBA" id="ARBA00022692"/>
    </source>
</evidence>
<feature type="transmembrane region" description="Helical" evidence="7">
    <location>
        <begin position="98"/>
        <end position="114"/>
    </location>
</feature>